<name>A0A2Z5G7Z8_9BACT</name>
<dbReference type="PANTHER" id="PTHR43818">
    <property type="entry name" value="BCDNA.GH03377"/>
    <property type="match status" value="1"/>
</dbReference>
<feature type="domain" description="Gfo/Idh/MocA-like oxidoreductase N-terminal" evidence="1">
    <location>
        <begin position="31"/>
        <end position="149"/>
    </location>
</feature>
<dbReference type="AlphaFoldDB" id="A0A2Z5G7Z8"/>
<dbReference type="OrthoDB" id="127850at2"/>
<sequence>MSFAPNRRSFLIAGGLTALASTRVLGANDTLRIGVIGAGGRMRNLLDAADKVGPYQIVAVSDVYGPHRDAVKERSNGLATTHLDYHEVLAKDVDAVLIAAPDHWHVRMAVDALGAGKDVYLEKPVTHTIEEGATLAHAVHASKQVLQCGMQQRSWTHFRNAVDLIQAGSLGRVLQVRTYWWQNYNVSWVPKPMEVEALDWKQWLGGAPDQPFSLEKYYRWRWFWNFGGGAMTDLFSHWIDVVHWAMKADQPREAQMLADKYVFDQWDCPDTIQAALRYPGFDVVYEGMMASSIDDGGLEFRGTDATLKLDRSGMSVYREGVPSKENPVLTERSFRDGTITHMQNFFDCIKSRKEPNAPVEAGIAAARAGHIANLAYKHGGQISWPPKGTA</sequence>
<dbReference type="KEGG" id="abas:ACPOL_5927"/>
<dbReference type="SUPFAM" id="SSF51735">
    <property type="entry name" value="NAD(P)-binding Rossmann-fold domains"/>
    <property type="match status" value="1"/>
</dbReference>
<dbReference type="RefSeq" id="WP_114209790.1">
    <property type="nucleotide sequence ID" value="NZ_CP030840.1"/>
</dbReference>
<dbReference type="InterPro" id="IPR050463">
    <property type="entry name" value="Gfo/Idh/MocA_oxidrdct_glycsds"/>
</dbReference>
<evidence type="ECO:0000259" key="1">
    <source>
        <dbReference type="Pfam" id="PF01408"/>
    </source>
</evidence>
<dbReference type="Proteomes" id="UP000253606">
    <property type="component" value="Chromosome"/>
</dbReference>
<accession>A0A2Z5G7Z8</accession>
<evidence type="ECO:0000313" key="4">
    <source>
        <dbReference type="Proteomes" id="UP000253606"/>
    </source>
</evidence>
<dbReference type="GO" id="GO:0000166">
    <property type="term" value="F:nucleotide binding"/>
    <property type="evidence" value="ECO:0007669"/>
    <property type="project" value="InterPro"/>
</dbReference>
<dbReference type="EMBL" id="CP030840">
    <property type="protein sequence ID" value="AXC15171.1"/>
    <property type="molecule type" value="Genomic_DNA"/>
</dbReference>
<keyword evidence="4" id="KW-1185">Reference proteome</keyword>
<evidence type="ECO:0000259" key="2">
    <source>
        <dbReference type="Pfam" id="PF02894"/>
    </source>
</evidence>
<reference evidence="3 4" key="1">
    <citation type="journal article" date="2018" name="Front. Microbiol.">
        <title>Hydrolytic Capabilities as a Key to Environmental Success: Chitinolytic and Cellulolytic Acidobacteria From Acidic Sub-arctic Soils and Boreal Peatlands.</title>
        <authorList>
            <person name="Belova S.E."/>
            <person name="Ravin N.V."/>
            <person name="Pankratov T.A."/>
            <person name="Rakitin A.L."/>
            <person name="Ivanova A.A."/>
            <person name="Beletsky A.V."/>
            <person name="Mardanov A.V."/>
            <person name="Sinninghe Damste J.S."/>
            <person name="Dedysh S.N."/>
        </authorList>
    </citation>
    <scope>NUCLEOTIDE SEQUENCE [LARGE SCALE GENOMIC DNA]</scope>
    <source>
        <strain evidence="3 4">SBC82</strain>
    </source>
</reference>
<dbReference type="PANTHER" id="PTHR43818:SF5">
    <property type="entry name" value="OXIDOREDUCTASE FAMILY PROTEIN"/>
    <property type="match status" value="1"/>
</dbReference>
<protein>
    <submittedName>
        <fullName evidence="3">Myo-inositol 2-dehydrogenase</fullName>
    </submittedName>
</protein>
<dbReference type="InterPro" id="IPR000683">
    <property type="entry name" value="Gfo/Idh/MocA-like_OxRdtase_N"/>
</dbReference>
<dbReference type="InterPro" id="IPR004104">
    <property type="entry name" value="Gfo/Idh/MocA-like_OxRdtase_C"/>
</dbReference>
<dbReference type="Pfam" id="PF01408">
    <property type="entry name" value="GFO_IDH_MocA"/>
    <property type="match status" value="1"/>
</dbReference>
<dbReference type="Pfam" id="PF02894">
    <property type="entry name" value="GFO_IDH_MocA_C"/>
    <property type="match status" value="1"/>
</dbReference>
<proteinExistence type="predicted"/>
<gene>
    <name evidence="3" type="ORF">ACPOL_5927</name>
</gene>
<dbReference type="Gene3D" id="3.40.50.720">
    <property type="entry name" value="NAD(P)-binding Rossmann-like Domain"/>
    <property type="match status" value="1"/>
</dbReference>
<dbReference type="Gene3D" id="3.30.360.10">
    <property type="entry name" value="Dihydrodipicolinate Reductase, domain 2"/>
    <property type="match status" value="1"/>
</dbReference>
<organism evidence="3 4">
    <name type="scientific">Acidisarcina polymorpha</name>
    <dbReference type="NCBI Taxonomy" id="2211140"/>
    <lineage>
        <taxon>Bacteria</taxon>
        <taxon>Pseudomonadati</taxon>
        <taxon>Acidobacteriota</taxon>
        <taxon>Terriglobia</taxon>
        <taxon>Terriglobales</taxon>
        <taxon>Acidobacteriaceae</taxon>
        <taxon>Acidisarcina</taxon>
    </lineage>
</organism>
<evidence type="ECO:0000313" key="3">
    <source>
        <dbReference type="EMBL" id="AXC15171.1"/>
    </source>
</evidence>
<feature type="domain" description="Gfo/Idh/MocA-like oxidoreductase C-terminal" evidence="2">
    <location>
        <begin position="215"/>
        <end position="379"/>
    </location>
</feature>
<dbReference type="InterPro" id="IPR036291">
    <property type="entry name" value="NAD(P)-bd_dom_sf"/>
</dbReference>
<dbReference type="SUPFAM" id="SSF55347">
    <property type="entry name" value="Glyceraldehyde-3-phosphate dehydrogenase-like, C-terminal domain"/>
    <property type="match status" value="1"/>
</dbReference>